<dbReference type="Pfam" id="PF00933">
    <property type="entry name" value="Glyco_hydro_3"/>
    <property type="match status" value="1"/>
</dbReference>
<accession>A0A7D3XCZ1</accession>
<dbReference type="Proteomes" id="UP000504693">
    <property type="component" value="Chromosome"/>
</dbReference>
<dbReference type="InterPro" id="IPR036881">
    <property type="entry name" value="Glyco_hydro_3_C_sf"/>
</dbReference>
<evidence type="ECO:0000256" key="1">
    <source>
        <dbReference type="ARBA" id="ARBA00005336"/>
    </source>
</evidence>
<dbReference type="EMBL" id="CP053921">
    <property type="protein sequence ID" value="QKG72160.1"/>
    <property type="molecule type" value="Genomic_DNA"/>
</dbReference>
<protein>
    <submittedName>
        <fullName evidence="4">Glycoside hydrolase family 3 C-terminal domain-containing protein</fullName>
    </submittedName>
</protein>
<sequence length="679" mass="71878">MSTGPADPAPVRERFVEDLLEYMTLEEKAGQLALTPHAGDDPAFHDQLRRGLVGGVVGQLAPGEAQTIQRIAAEETRLGIPLFIAMDTTQGLRTRIPLPVSAASSWDLDAIEAAENMVAEEAAALGVNWALTPLMGTAEFLAEAGFDQSGGESPWLAANVSAARIRGLQAMDAAQHMQMLACLQLGSNDRRSNSDHAAHAQAEKLHCLATTIEQSRPGSIAPETILKIADTSHASASETIAMLKQPGGYEGILLSDWVSLAERAGQLPGSPSFVSISVERLVAAVNDRAISKAELDQAVRRVLAAKYDLGLFRSSFAPAQSLAATPRTVRDPALDLARKSIVLLRNDPALLPLTIDSGEVLVVGSAARDRILPLAGGGGTGEAASVIDGLEELGIACKFVPGLALRHEGATVDRMIDADRMAIGMAGEAARRTRTVICVLGEVPGVPGEPLREATRTLIETLRAANPRLIVVTLGSRPIDPDIGGEPLSCLLHAGLLGTHSGRAIAEVLSGEHDPSGRLPYAIRTRAGAERLPFGHGLSYADFALTDFAVELGADRLLVSAVVRNLGEREGSEVAQLFVRRLDQPQGPGEPALRGFTRVYLHPGNRECITFELGAEELGIYDAAARRVVEAGAYEIRLGFNEKRVQASEVFVPHGVAEAMTSGSYEADTAYPLIVSRGA</sequence>
<dbReference type="PRINTS" id="PR00133">
    <property type="entry name" value="GLHYDRLASE3"/>
</dbReference>
<keyword evidence="2 4" id="KW-0378">Hydrolase</keyword>
<reference evidence="4 5" key="1">
    <citation type="submission" date="2020-05" db="EMBL/GenBank/DDBJ databases">
        <title>Erythrobacter mangrovi sp. nov., isolated from rhizosphere soil of mangrove plant (Kandelia candel).</title>
        <authorList>
            <person name="Ye Y.H."/>
        </authorList>
    </citation>
    <scope>NUCLEOTIDE SEQUENCE [LARGE SCALE GENOMIC DNA]</scope>
    <source>
        <strain evidence="4 5">EB310</strain>
    </source>
</reference>
<dbReference type="InterPro" id="IPR050288">
    <property type="entry name" value="Cellulose_deg_GH3"/>
</dbReference>
<evidence type="ECO:0000259" key="3">
    <source>
        <dbReference type="SMART" id="SM01217"/>
    </source>
</evidence>
<name>A0A7D3XCZ1_9SPHN</name>
<dbReference type="Pfam" id="PF01915">
    <property type="entry name" value="Glyco_hydro_3_C"/>
    <property type="match status" value="1"/>
</dbReference>
<dbReference type="GO" id="GO:0004553">
    <property type="term" value="F:hydrolase activity, hydrolyzing O-glycosyl compounds"/>
    <property type="evidence" value="ECO:0007669"/>
    <property type="project" value="InterPro"/>
</dbReference>
<dbReference type="PANTHER" id="PTHR42715:SF10">
    <property type="entry name" value="BETA-GLUCOSIDASE"/>
    <property type="match status" value="1"/>
</dbReference>
<dbReference type="InterPro" id="IPR026891">
    <property type="entry name" value="Fn3-like"/>
</dbReference>
<dbReference type="InterPro" id="IPR002772">
    <property type="entry name" value="Glyco_hydro_3_C"/>
</dbReference>
<dbReference type="Gene3D" id="3.20.20.300">
    <property type="entry name" value="Glycoside hydrolase, family 3, N-terminal domain"/>
    <property type="match status" value="1"/>
</dbReference>
<dbReference type="SUPFAM" id="SSF51445">
    <property type="entry name" value="(Trans)glycosidases"/>
    <property type="match status" value="1"/>
</dbReference>
<dbReference type="AlphaFoldDB" id="A0A7D3XCZ1"/>
<dbReference type="RefSeq" id="WP_173215219.1">
    <property type="nucleotide sequence ID" value="NZ_CP053921.1"/>
</dbReference>
<proteinExistence type="inferred from homology"/>
<dbReference type="InterPro" id="IPR001764">
    <property type="entry name" value="Glyco_hydro_3_N"/>
</dbReference>
<comment type="similarity">
    <text evidence="1">Belongs to the glycosyl hydrolase 3 family.</text>
</comment>
<dbReference type="KEGG" id="emv:HQR01_12725"/>
<dbReference type="SMART" id="SM01217">
    <property type="entry name" value="Fn3_like"/>
    <property type="match status" value="1"/>
</dbReference>
<gene>
    <name evidence="4" type="ORF">HQR01_12725</name>
</gene>
<dbReference type="Gene3D" id="3.40.50.1700">
    <property type="entry name" value="Glycoside hydrolase family 3 C-terminal domain"/>
    <property type="match status" value="1"/>
</dbReference>
<dbReference type="InterPro" id="IPR017853">
    <property type="entry name" value="GH"/>
</dbReference>
<dbReference type="GO" id="GO:0005975">
    <property type="term" value="P:carbohydrate metabolic process"/>
    <property type="evidence" value="ECO:0007669"/>
    <property type="project" value="InterPro"/>
</dbReference>
<feature type="domain" description="Fibronectin type III-like" evidence="3">
    <location>
        <begin position="573"/>
        <end position="642"/>
    </location>
</feature>
<dbReference type="SUPFAM" id="SSF52279">
    <property type="entry name" value="Beta-D-glucan exohydrolase, C-terminal domain"/>
    <property type="match status" value="1"/>
</dbReference>
<dbReference type="Pfam" id="PF14310">
    <property type="entry name" value="Fn3-like"/>
    <property type="match status" value="1"/>
</dbReference>
<organism evidence="4 5">
    <name type="scientific">Erythrobacter mangrovi</name>
    <dbReference type="NCBI Taxonomy" id="2739433"/>
    <lineage>
        <taxon>Bacteria</taxon>
        <taxon>Pseudomonadati</taxon>
        <taxon>Pseudomonadota</taxon>
        <taxon>Alphaproteobacteria</taxon>
        <taxon>Sphingomonadales</taxon>
        <taxon>Erythrobacteraceae</taxon>
        <taxon>Erythrobacter/Porphyrobacter group</taxon>
        <taxon>Erythrobacter</taxon>
    </lineage>
</organism>
<dbReference type="PANTHER" id="PTHR42715">
    <property type="entry name" value="BETA-GLUCOSIDASE"/>
    <property type="match status" value="1"/>
</dbReference>
<evidence type="ECO:0000313" key="5">
    <source>
        <dbReference type="Proteomes" id="UP000504693"/>
    </source>
</evidence>
<dbReference type="InterPro" id="IPR036962">
    <property type="entry name" value="Glyco_hydro_3_N_sf"/>
</dbReference>
<evidence type="ECO:0000313" key="4">
    <source>
        <dbReference type="EMBL" id="QKG72160.1"/>
    </source>
</evidence>
<keyword evidence="5" id="KW-1185">Reference proteome</keyword>
<dbReference type="InterPro" id="IPR013783">
    <property type="entry name" value="Ig-like_fold"/>
</dbReference>
<evidence type="ECO:0000256" key="2">
    <source>
        <dbReference type="ARBA" id="ARBA00022801"/>
    </source>
</evidence>
<dbReference type="Gene3D" id="2.60.40.10">
    <property type="entry name" value="Immunoglobulins"/>
    <property type="match status" value="1"/>
</dbReference>